<gene>
    <name evidence="2" type="ORF">S01H4_64755</name>
</gene>
<reference evidence="2" key="1">
    <citation type="journal article" date="2014" name="Front. Microbiol.">
        <title>High frequency of phylogenetically diverse reductive dehalogenase-homologous genes in deep subseafloor sedimentary metagenomes.</title>
        <authorList>
            <person name="Kawai M."/>
            <person name="Futagami T."/>
            <person name="Toyoda A."/>
            <person name="Takaki Y."/>
            <person name="Nishi S."/>
            <person name="Hori S."/>
            <person name="Arai W."/>
            <person name="Tsubouchi T."/>
            <person name="Morono Y."/>
            <person name="Uchiyama I."/>
            <person name="Ito T."/>
            <person name="Fujiyama A."/>
            <person name="Inagaki F."/>
            <person name="Takami H."/>
        </authorList>
    </citation>
    <scope>NUCLEOTIDE SEQUENCE</scope>
    <source>
        <strain evidence="2">Expedition CK06-06</strain>
    </source>
</reference>
<organism evidence="2">
    <name type="scientific">marine sediment metagenome</name>
    <dbReference type="NCBI Taxonomy" id="412755"/>
    <lineage>
        <taxon>unclassified sequences</taxon>
        <taxon>metagenomes</taxon>
        <taxon>ecological metagenomes</taxon>
    </lineage>
</organism>
<protein>
    <recommendedName>
        <fullName evidence="1">GmrSD restriction endonucleases N-terminal domain-containing protein</fullName>
    </recommendedName>
</protein>
<evidence type="ECO:0000259" key="1">
    <source>
        <dbReference type="Pfam" id="PF03235"/>
    </source>
</evidence>
<feature type="non-terminal residue" evidence="2">
    <location>
        <position position="1"/>
    </location>
</feature>
<dbReference type="AlphaFoldDB" id="X1CZP7"/>
<evidence type="ECO:0000313" key="2">
    <source>
        <dbReference type="EMBL" id="GAH13362.1"/>
    </source>
</evidence>
<accession>X1CZP7</accession>
<sequence length="122" mass="14445">LLDCPNEVDSQSQFVVPRFQRKYEWEKEDQVATLIDDIFSNLDRQYFVGPMIFFPKSGGKVEIIDGQQRLVTFVIFFRALVDYIQRRRDEDAFSTVSADEVEELKYDIRKLIIKGRGVWRLC</sequence>
<feature type="non-terminal residue" evidence="2">
    <location>
        <position position="122"/>
    </location>
</feature>
<dbReference type="PANTHER" id="PTHR35149:SF2">
    <property type="entry name" value="DUF262 DOMAIN-CONTAINING PROTEIN"/>
    <property type="match status" value="1"/>
</dbReference>
<dbReference type="PANTHER" id="PTHR35149">
    <property type="entry name" value="SLL5132 PROTEIN"/>
    <property type="match status" value="1"/>
</dbReference>
<name>X1CZP7_9ZZZZ</name>
<feature type="domain" description="GmrSD restriction endonucleases N-terminal" evidence="1">
    <location>
        <begin position="10"/>
        <end position="105"/>
    </location>
</feature>
<dbReference type="EMBL" id="BART01039378">
    <property type="protein sequence ID" value="GAH13362.1"/>
    <property type="molecule type" value="Genomic_DNA"/>
</dbReference>
<dbReference type="Pfam" id="PF03235">
    <property type="entry name" value="GmrSD_N"/>
    <property type="match status" value="1"/>
</dbReference>
<proteinExistence type="predicted"/>
<comment type="caution">
    <text evidence="2">The sequence shown here is derived from an EMBL/GenBank/DDBJ whole genome shotgun (WGS) entry which is preliminary data.</text>
</comment>
<dbReference type="InterPro" id="IPR004919">
    <property type="entry name" value="GmrSD_N"/>
</dbReference>